<name>A0A6B3NFF5_9CYAN</name>
<organism evidence="1">
    <name type="scientific">Symploca sp. SIO1C4</name>
    <dbReference type="NCBI Taxonomy" id="2607765"/>
    <lineage>
        <taxon>Bacteria</taxon>
        <taxon>Bacillati</taxon>
        <taxon>Cyanobacteriota</taxon>
        <taxon>Cyanophyceae</taxon>
        <taxon>Coleofasciculales</taxon>
        <taxon>Coleofasciculaceae</taxon>
        <taxon>Symploca</taxon>
    </lineage>
</organism>
<dbReference type="EMBL" id="JAAHFQ010000537">
    <property type="protein sequence ID" value="NER30360.1"/>
    <property type="molecule type" value="Genomic_DNA"/>
</dbReference>
<protein>
    <submittedName>
        <fullName evidence="1">Uncharacterized protein</fullName>
    </submittedName>
</protein>
<proteinExistence type="predicted"/>
<comment type="caution">
    <text evidence="1">The sequence shown here is derived from an EMBL/GenBank/DDBJ whole genome shotgun (WGS) entry which is preliminary data.</text>
</comment>
<accession>A0A6B3NFF5</accession>
<gene>
    <name evidence="1" type="ORF">F6J89_22725</name>
</gene>
<sequence>MLLANYGWDLAPQTTAPTGTKLPSGTAIINYIANLEAEKQQFSIHHFIVIDNYFNPLT</sequence>
<dbReference type="AlphaFoldDB" id="A0A6B3NFF5"/>
<evidence type="ECO:0000313" key="1">
    <source>
        <dbReference type="EMBL" id="NER30360.1"/>
    </source>
</evidence>
<reference evidence="1" key="1">
    <citation type="submission" date="2019-11" db="EMBL/GenBank/DDBJ databases">
        <title>Genomic insights into an expanded diversity of filamentous marine cyanobacteria reveals the extraordinary biosynthetic potential of Moorea and Okeania.</title>
        <authorList>
            <person name="Ferreira Leao T."/>
            <person name="Wang M."/>
            <person name="Moss N."/>
            <person name="Da Silva R."/>
            <person name="Sanders J."/>
            <person name="Nurk S."/>
            <person name="Gurevich A."/>
            <person name="Humphrey G."/>
            <person name="Reher R."/>
            <person name="Zhu Q."/>
            <person name="Belda-Ferre P."/>
            <person name="Glukhov E."/>
            <person name="Rex R."/>
            <person name="Dorrestein P.C."/>
            <person name="Knight R."/>
            <person name="Pevzner P."/>
            <person name="Gerwick W.H."/>
            <person name="Gerwick L."/>
        </authorList>
    </citation>
    <scope>NUCLEOTIDE SEQUENCE</scope>
    <source>
        <strain evidence="1">SIO1C4</strain>
    </source>
</reference>